<comment type="caution">
    <text evidence="3">The sequence shown here is derived from an EMBL/GenBank/DDBJ whole genome shotgun (WGS) entry which is preliminary data.</text>
</comment>
<evidence type="ECO:0000313" key="2">
    <source>
        <dbReference type="EMBL" id="KAG6605452.1"/>
    </source>
</evidence>
<evidence type="ECO:0000256" key="1">
    <source>
        <dbReference type="SAM" id="Phobius"/>
    </source>
</evidence>
<reference evidence="3" key="2">
    <citation type="submission" date="2021-03" db="EMBL/GenBank/DDBJ databases">
        <authorList>
            <person name="Barrera-Redondo J."/>
        </authorList>
    </citation>
    <scope>NUCLEOTIDE SEQUENCE</scope>
    <source>
        <strain evidence="3">JBR-2021</strain>
        <tissue evidence="3">Leaves</tissue>
    </source>
</reference>
<keyword evidence="1" id="KW-0812">Transmembrane</keyword>
<dbReference type="Proteomes" id="UP000685013">
    <property type="component" value="Chromosome 2"/>
</dbReference>
<dbReference type="PANTHER" id="PTHR12906">
    <property type="entry name" value="PROTEIN C20ORF24 RAB5-INTERACTING PROTEIN"/>
    <property type="match status" value="1"/>
</dbReference>
<keyword evidence="1" id="KW-1133">Transmembrane helix</keyword>
<organism evidence="3 4">
    <name type="scientific">Cucurbita argyrosperma subsp. sororia</name>
    <dbReference type="NCBI Taxonomy" id="37648"/>
    <lineage>
        <taxon>Eukaryota</taxon>
        <taxon>Viridiplantae</taxon>
        <taxon>Streptophyta</taxon>
        <taxon>Embryophyta</taxon>
        <taxon>Tracheophyta</taxon>
        <taxon>Spermatophyta</taxon>
        <taxon>Magnoliopsida</taxon>
        <taxon>eudicotyledons</taxon>
        <taxon>Gunneridae</taxon>
        <taxon>Pentapetalae</taxon>
        <taxon>rosids</taxon>
        <taxon>fabids</taxon>
        <taxon>Cucurbitales</taxon>
        <taxon>Cucurbitaceae</taxon>
        <taxon>Cucurbiteae</taxon>
        <taxon>Cucurbita</taxon>
    </lineage>
</organism>
<keyword evidence="4" id="KW-1185">Reference proteome</keyword>
<protein>
    <submittedName>
        <fullName evidence="3">Uncharacterized protein</fullName>
    </submittedName>
</protein>
<accession>A0AAV6NZX6</accession>
<evidence type="ECO:0000313" key="3">
    <source>
        <dbReference type="EMBL" id="KAG6605531.1"/>
    </source>
</evidence>
<feature type="transmembrane region" description="Helical" evidence="1">
    <location>
        <begin position="122"/>
        <end position="140"/>
    </location>
</feature>
<keyword evidence="1" id="KW-0472">Membrane</keyword>
<dbReference type="PANTHER" id="PTHR12906:SF0">
    <property type="entry name" value="GEL COMPLEX SUBUNIT OPTI"/>
    <property type="match status" value="1"/>
</dbReference>
<sequence>MKEANPVKFNLHQHQEHQTGHLAPFKLAKLFDPEASWDKELYCLIAFCTGPLNLVLSFRLSTLSIGSARRCFALDSTSSGRCTRAAVGRHTFGWRHMVSNVSCAFQISEYSITLKVHMQANLALLMSFLAISTSVVYGYYAMILKVDEEEFGGHGALLQEGLFASITLFLSRKTLASEQYVVIDFQSPFHCRHSSMAI</sequence>
<feature type="non-terminal residue" evidence="3">
    <location>
        <position position="1"/>
    </location>
</feature>
<dbReference type="EMBL" id="JAGKQH010000002">
    <property type="protein sequence ID" value="KAG6605452.1"/>
    <property type="molecule type" value="Genomic_DNA"/>
</dbReference>
<reference evidence="3 4" key="1">
    <citation type="journal article" date="2021" name="Hortic Res">
        <title>The domestication of Cucurbita argyrosperma as revealed by the genome of its wild relative.</title>
        <authorList>
            <person name="Barrera-Redondo J."/>
            <person name="Sanchez-de la Vega G."/>
            <person name="Aguirre-Liguori J.A."/>
            <person name="Castellanos-Morales G."/>
            <person name="Gutierrez-Guerrero Y.T."/>
            <person name="Aguirre-Dugua X."/>
            <person name="Aguirre-Planter E."/>
            <person name="Tenaillon M.I."/>
            <person name="Lira-Saade R."/>
            <person name="Eguiarte L.E."/>
        </authorList>
    </citation>
    <scope>NUCLEOTIDE SEQUENCE [LARGE SCALE GENOMIC DNA]</scope>
    <source>
        <strain evidence="3">JBR-2021</strain>
    </source>
</reference>
<proteinExistence type="predicted"/>
<name>A0AAV6NZX6_9ROSI</name>
<dbReference type="AlphaFoldDB" id="A0AAV6NZX6"/>
<evidence type="ECO:0000313" key="4">
    <source>
        <dbReference type="Proteomes" id="UP000685013"/>
    </source>
</evidence>
<dbReference type="GO" id="GO:0005739">
    <property type="term" value="C:mitochondrion"/>
    <property type="evidence" value="ECO:0007669"/>
    <property type="project" value="GOC"/>
</dbReference>
<dbReference type="GO" id="GO:0097250">
    <property type="term" value="P:mitochondrial respirasome assembly"/>
    <property type="evidence" value="ECO:0007669"/>
    <property type="project" value="InterPro"/>
</dbReference>
<dbReference type="EMBL" id="JAGKQH010000002">
    <property type="protein sequence ID" value="KAG6605531.1"/>
    <property type="molecule type" value="Genomic_DNA"/>
</dbReference>
<dbReference type="InterPro" id="IPR010742">
    <property type="entry name" value="RCAF1"/>
</dbReference>
<gene>
    <name evidence="2" type="ORF">SDJN03_02769</name>
    <name evidence="3" type="ORF">SDJN03_02848</name>
</gene>